<dbReference type="PANTHER" id="PTHR28298">
    <property type="entry name" value="EISOSOME PROTEIN 1"/>
    <property type="match status" value="1"/>
</dbReference>
<feature type="compositionally biased region" description="Basic and acidic residues" evidence="1">
    <location>
        <begin position="480"/>
        <end position="519"/>
    </location>
</feature>
<keyword evidence="3" id="KW-1185">Reference proteome</keyword>
<proteinExistence type="predicted"/>
<dbReference type="Pfam" id="PF12757">
    <property type="entry name" value="Eisosome1"/>
    <property type="match status" value="1"/>
</dbReference>
<name>A0A9P4YPH6_9HYPO</name>
<dbReference type="PANTHER" id="PTHR28298:SF1">
    <property type="entry name" value="EISOSOME PROTEIN 1"/>
    <property type="match status" value="1"/>
</dbReference>
<sequence length="529" mass="57482">MAEATSSVSNSGRRLTYADPRDLPSFPSSGLPSDGAAAGAAATLGWHSHSKSADMTKSDQLSSASAAAVLSRDARKSSTSTPSSESAGHQAALLAVGSASSALKHQSSNSSSTRDQHEGWGTSAATQAFHAIRSTPRSSNNLSPGNTAATQAFNTNRSLSAQVSRASSSISDADRSLAAAKGAMASARPRSTSTPTAGGSAKPASTHSRAYSNALDGASIAHRSSVMSKASIEDTGAVPVTTMTRNMFTSNPKVKLEIDEQKNTDRLRLSAIEMARKMYTLQQAQGNDNGGDSGNSSQAPPYTNLQDAAYRQAQDRLAKLDNSYTRNRDMQEYYGNPKMPKRHFSVSHRLRRKNSDDYVSDRRESERIRQQMSMFSNKLTEVDETKRENDRDALLAAAQRNVKARLQDMDEKVFSETGMVSPSLSKDWGTKVHDAAKNRIVSSSDQDKDRRDLGGGMFMDQEQIDAIAAMRMQPVLDDLNEKAEKERERLATLKAEEDARKGELARQKEREREAKEFNKKIRGKFLTQA</sequence>
<evidence type="ECO:0000313" key="3">
    <source>
        <dbReference type="Proteomes" id="UP000749293"/>
    </source>
</evidence>
<dbReference type="Proteomes" id="UP000749293">
    <property type="component" value="Unassembled WGS sequence"/>
</dbReference>
<feature type="compositionally biased region" description="Polar residues" evidence="1">
    <location>
        <begin position="1"/>
        <end position="13"/>
    </location>
</feature>
<dbReference type="GO" id="GO:0070941">
    <property type="term" value="P:eisosome assembly"/>
    <property type="evidence" value="ECO:0007669"/>
    <property type="project" value="TreeGrafter"/>
</dbReference>
<dbReference type="EMBL" id="JAANYQ010000018">
    <property type="protein sequence ID" value="KAF4120177.1"/>
    <property type="molecule type" value="Genomic_DNA"/>
</dbReference>
<dbReference type="GeneID" id="55969532"/>
<protein>
    <submittedName>
        <fullName evidence="2">Uncharacterized protein</fullName>
    </submittedName>
</protein>
<gene>
    <name evidence="2" type="ORF">GMORB2_3304</name>
</gene>
<dbReference type="RefSeq" id="XP_035318829.1">
    <property type="nucleotide sequence ID" value="XM_035465280.1"/>
</dbReference>
<organism evidence="2 3">
    <name type="scientific">Geosmithia morbida</name>
    <dbReference type="NCBI Taxonomy" id="1094350"/>
    <lineage>
        <taxon>Eukaryota</taxon>
        <taxon>Fungi</taxon>
        <taxon>Dikarya</taxon>
        <taxon>Ascomycota</taxon>
        <taxon>Pezizomycotina</taxon>
        <taxon>Sordariomycetes</taxon>
        <taxon>Hypocreomycetidae</taxon>
        <taxon>Hypocreales</taxon>
        <taxon>Bionectriaceae</taxon>
        <taxon>Geosmithia</taxon>
    </lineage>
</organism>
<dbReference type="AlphaFoldDB" id="A0A9P4YPH6"/>
<reference evidence="2" key="1">
    <citation type="submission" date="2020-03" db="EMBL/GenBank/DDBJ databases">
        <title>Site-based positive gene gene selection in Geosmithia morbida across the United States reveals a broad range of putative effectors and factors for local host and environmental adapation.</title>
        <authorList>
            <person name="Onufrak A."/>
            <person name="Murdoch R.W."/>
            <person name="Gazis R."/>
            <person name="Huff M."/>
            <person name="Staton M."/>
            <person name="Klingeman W."/>
            <person name="Hadziabdic D."/>
        </authorList>
    </citation>
    <scope>NUCLEOTIDE SEQUENCE</scope>
    <source>
        <strain evidence="2">1262</strain>
    </source>
</reference>
<feature type="compositionally biased region" description="Polar residues" evidence="1">
    <location>
        <begin position="104"/>
        <end position="113"/>
    </location>
</feature>
<evidence type="ECO:0000256" key="1">
    <source>
        <dbReference type="SAM" id="MobiDB-lite"/>
    </source>
</evidence>
<feature type="region of interest" description="Disordered" evidence="1">
    <location>
        <begin position="1"/>
        <end position="121"/>
    </location>
</feature>
<accession>A0A9P4YPH6</accession>
<feature type="compositionally biased region" description="Polar residues" evidence="1">
    <location>
        <begin position="189"/>
        <end position="209"/>
    </location>
</feature>
<evidence type="ECO:0000313" key="2">
    <source>
        <dbReference type="EMBL" id="KAF4120177.1"/>
    </source>
</evidence>
<feature type="compositionally biased region" description="Low complexity" evidence="1">
    <location>
        <begin position="58"/>
        <end position="103"/>
    </location>
</feature>
<feature type="region of interest" description="Disordered" evidence="1">
    <location>
        <begin position="180"/>
        <end position="209"/>
    </location>
</feature>
<dbReference type="OrthoDB" id="4070583at2759"/>
<feature type="region of interest" description="Disordered" evidence="1">
    <location>
        <begin position="480"/>
        <end position="529"/>
    </location>
</feature>
<dbReference type="InterPro" id="IPR024527">
    <property type="entry name" value="Eisosome1"/>
</dbReference>
<comment type="caution">
    <text evidence="2">The sequence shown here is derived from an EMBL/GenBank/DDBJ whole genome shotgun (WGS) entry which is preliminary data.</text>
</comment>